<dbReference type="GO" id="GO:0004623">
    <property type="term" value="F:phospholipase A2 activity"/>
    <property type="evidence" value="ECO:0007669"/>
    <property type="project" value="TreeGrafter"/>
</dbReference>
<dbReference type="Gene3D" id="3.90.1720.10">
    <property type="entry name" value="endopeptidase domain like (from Nostoc punctiforme)"/>
    <property type="match status" value="1"/>
</dbReference>
<proteinExistence type="inferred from homology"/>
<dbReference type="InterPro" id="IPR038765">
    <property type="entry name" value="Papain-like_cys_pep_sf"/>
</dbReference>
<dbReference type="InterPro" id="IPR007053">
    <property type="entry name" value="LRAT_dom"/>
</dbReference>
<organism evidence="7 8">
    <name type="scientific">Lepidothrix coronata</name>
    <name type="common">blue-crowned manakin</name>
    <dbReference type="NCBI Taxonomy" id="321398"/>
    <lineage>
        <taxon>Eukaryota</taxon>
        <taxon>Metazoa</taxon>
        <taxon>Chordata</taxon>
        <taxon>Craniata</taxon>
        <taxon>Vertebrata</taxon>
        <taxon>Euteleostomi</taxon>
        <taxon>Archelosauria</taxon>
        <taxon>Archosauria</taxon>
        <taxon>Dinosauria</taxon>
        <taxon>Saurischia</taxon>
        <taxon>Theropoda</taxon>
        <taxon>Coelurosauria</taxon>
        <taxon>Aves</taxon>
        <taxon>Neognathae</taxon>
        <taxon>Neoaves</taxon>
        <taxon>Telluraves</taxon>
        <taxon>Australaves</taxon>
        <taxon>Passeriformes</taxon>
        <taxon>Pipridae</taxon>
        <taxon>Lepidothrix</taxon>
    </lineage>
</organism>
<evidence type="ECO:0000256" key="5">
    <source>
        <dbReference type="SAM" id="Phobius"/>
    </source>
</evidence>
<evidence type="ECO:0000313" key="7">
    <source>
        <dbReference type="Proteomes" id="UP000504624"/>
    </source>
</evidence>
<evidence type="ECO:0000256" key="2">
    <source>
        <dbReference type="ARBA" id="ARBA00022679"/>
    </source>
</evidence>
<reference evidence="8" key="1">
    <citation type="submission" date="2025-08" db="UniProtKB">
        <authorList>
            <consortium name="RefSeq"/>
        </authorList>
    </citation>
    <scope>IDENTIFICATION</scope>
</reference>
<feature type="transmembrane region" description="Helical" evidence="5">
    <location>
        <begin position="168"/>
        <end position="194"/>
    </location>
</feature>
<dbReference type="AlphaFoldDB" id="A0A6J0GVB2"/>
<keyword evidence="2" id="KW-0808">Transferase</keyword>
<gene>
    <name evidence="8" type="primary">LOC108495211</name>
</gene>
<comment type="similarity">
    <text evidence="1">Belongs to the H-rev107 family.</text>
</comment>
<dbReference type="SUPFAM" id="SSF54001">
    <property type="entry name" value="Cysteine proteinases"/>
    <property type="match status" value="1"/>
</dbReference>
<feature type="transmembrane region" description="Helical" evidence="5">
    <location>
        <begin position="137"/>
        <end position="162"/>
    </location>
</feature>
<accession>A0A6J0GVB2</accession>
<keyword evidence="5" id="KW-1133">Transmembrane helix</keyword>
<evidence type="ECO:0000259" key="6">
    <source>
        <dbReference type="PROSITE" id="PS51934"/>
    </source>
</evidence>
<dbReference type="PANTHER" id="PTHR13943:SF37">
    <property type="entry name" value="PHOSPHOLIPASE A AND ACYLTRANSFERASE 1"/>
    <property type="match status" value="1"/>
</dbReference>
<evidence type="ECO:0000256" key="4">
    <source>
        <dbReference type="ARBA" id="ARBA00023098"/>
    </source>
</evidence>
<dbReference type="GO" id="GO:0008970">
    <property type="term" value="F:phospholipase A1 activity"/>
    <property type="evidence" value="ECO:0007669"/>
    <property type="project" value="TreeGrafter"/>
</dbReference>
<dbReference type="InterPro" id="IPR051496">
    <property type="entry name" value="H-rev107_PLA/AT"/>
</dbReference>
<keyword evidence="5" id="KW-0472">Membrane</keyword>
<name>A0A6J0GVB2_9PASS</name>
<dbReference type="GeneID" id="108495211"/>
<keyword evidence="3" id="KW-0378">Hydrolase</keyword>
<dbReference type="GO" id="GO:0005737">
    <property type="term" value="C:cytoplasm"/>
    <property type="evidence" value="ECO:0007669"/>
    <property type="project" value="TreeGrafter"/>
</dbReference>
<dbReference type="PROSITE" id="PS51934">
    <property type="entry name" value="LRAT"/>
    <property type="match status" value="1"/>
</dbReference>
<dbReference type="Pfam" id="PF04970">
    <property type="entry name" value="LRAT"/>
    <property type="match status" value="1"/>
</dbReference>
<dbReference type="Proteomes" id="UP000504624">
    <property type="component" value="Unplaced"/>
</dbReference>
<evidence type="ECO:0000256" key="3">
    <source>
        <dbReference type="ARBA" id="ARBA00022801"/>
    </source>
</evidence>
<evidence type="ECO:0000256" key="1">
    <source>
        <dbReference type="ARBA" id="ARBA00007824"/>
    </source>
</evidence>
<dbReference type="RefSeq" id="XP_017666138.1">
    <property type="nucleotide sequence ID" value="XM_017810649.1"/>
</dbReference>
<dbReference type="OrthoDB" id="421951at2759"/>
<evidence type="ECO:0000313" key="8">
    <source>
        <dbReference type="RefSeq" id="XP_017666138.1"/>
    </source>
</evidence>
<sequence length="205" mass="22533">MSRHRHQPEPGDLIEIKRSGYQHWALYLGDGYVVHLTSADEGIQCLSGSSDPTLRKKAKVKKQLLKEVVGTDDWEVNNKYDHSYTPLPVEEIIKRAESYIGMEMTYRVFRKNCEHFVTMLRYGKSVSDQVKKAIRQIIWLGGEMVASAVVGGVVAAVTVPVFGPAGAAAGVVVARASTASACVPLAIKAAKALFSKAFRKKRKSN</sequence>
<protein>
    <submittedName>
        <fullName evidence="8">Phospholipid-metabolizing enzyme A-C1-like isoform X1</fullName>
    </submittedName>
</protein>
<keyword evidence="5" id="KW-0812">Transmembrane</keyword>
<dbReference type="PANTHER" id="PTHR13943">
    <property type="entry name" value="HRAS-LIKE SUPPRESSOR - RELATED"/>
    <property type="match status" value="1"/>
</dbReference>
<keyword evidence="7" id="KW-1185">Reference proteome</keyword>
<dbReference type="GO" id="GO:0016410">
    <property type="term" value="F:N-acyltransferase activity"/>
    <property type="evidence" value="ECO:0007669"/>
    <property type="project" value="TreeGrafter"/>
</dbReference>
<dbReference type="GO" id="GO:0070292">
    <property type="term" value="P:N-acylphosphatidylethanolamine metabolic process"/>
    <property type="evidence" value="ECO:0007669"/>
    <property type="project" value="TreeGrafter"/>
</dbReference>
<feature type="domain" description="LRAT" evidence="6">
    <location>
        <begin position="13"/>
        <end position="129"/>
    </location>
</feature>
<keyword evidence="4" id="KW-0443">Lipid metabolism</keyword>